<dbReference type="Pfam" id="PF00990">
    <property type="entry name" value="GGDEF"/>
    <property type="match status" value="1"/>
</dbReference>
<dbReference type="SMART" id="SM00091">
    <property type="entry name" value="PAS"/>
    <property type="match status" value="2"/>
</dbReference>
<feature type="domain" description="PAC" evidence="2">
    <location>
        <begin position="339"/>
        <end position="391"/>
    </location>
</feature>
<dbReference type="SUPFAM" id="SSF55073">
    <property type="entry name" value="Nucleotide cyclase"/>
    <property type="match status" value="1"/>
</dbReference>
<dbReference type="Pfam" id="PF08447">
    <property type="entry name" value="PAS_3"/>
    <property type="match status" value="1"/>
</dbReference>
<dbReference type="InterPro" id="IPR035965">
    <property type="entry name" value="PAS-like_dom_sf"/>
</dbReference>
<dbReference type="InterPro" id="IPR013655">
    <property type="entry name" value="PAS_fold_3"/>
</dbReference>
<dbReference type="InterPro" id="IPR013656">
    <property type="entry name" value="PAS_4"/>
</dbReference>
<dbReference type="InterPro" id="IPR029787">
    <property type="entry name" value="Nucleotide_cyclase"/>
</dbReference>
<dbReference type="PROSITE" id="PS50113">
    <property type="entry name" value="PAC"/>
    <property type="match status" value="1"/>
</dbReference>
<evidence type="ECO:0000259" key="1">
    <source>
        <dbReference type="PROSITE" id="PS50112"/>
    </source>
</evidence>
<evidence type="ECO:0000259" key="3">
    <source>
        <dbReference type="PROSITE" id="PS50887"/>
    </source>
</evidence>
<feature type="domain" description="PAS" evidence="1">
    <location>
        <begin position="266"/>
        <end position="336"/>
    </location>
</feature>
<dbReference type="InterPro" id="IPR052155">
    <property type="entry name" value="Biofilm_reg_signaling"/>
</dbReference>
<dbReference type="PANTHER" id="PTHR44757:SF2">
    <property type="entry name" value="BIOFILM ARCHITECTURE MAINTENANCE PROTEIN MBAA"/>
    <property type="match status" value="1"/>
</dbReference>
<dbReference type="SMART" id="SM00086">
    <property type="entry name" value="PAC"/>
    <property type="match status" value="3"/>
</dbReference>
<feature type="domain" description="PAS" evidence="1">
    <location>
        <begin position="142"/>
        <end position="212"/>
    </location>
</feature>
<dbReference type="STRING" id="1499687.BN1080_01068"/>
<keyword evidence="5" id="KW-1185">Reference proteome</keyword>
<sequence>MGVTEELLVERVWMDSTQEMVFIVRVDRSGNFFYEFLNQEAINQTALDASAIGRSVREVHSPEIGKRLESHYRQAAESAKKLKIEDAFQLSTGEVRWYQMVLTPLLNGQEECTHVSAFIREVTKERKADQDALEMWKQIEESRSRYSSLYENNTDAVFTLDLKGRILEGNQTAANMTEFLIDELRDKRFLDYVIAEDPEKFRDYLDQALSTPLEDTRIRFLANNGSQISCLLKLVPIIVGGNRVGIYAILKDMTELDKMAGKFAESENLFQIIAENAHDVIILLNNSGQFMYISPSCFNVYGATREEIEAEPLLSLVHPEETEELDRKLAESILTGELWKMQLRIKHKTRGWVWSELLGTPVFDEDGKFSHKVLLLRDISKQKEYESKLEFFAYHDALTGLPNRRMLKEAMYRKIEHDEEFAVLILDIDDFKEINDGWGHEIGDQVIQEFAHRLSQNIGENDLAARLGGDEFVLLYKGPITSAEAIQKASIIRRSMEISWEALGVELKITTSIGIHIASADASNPSDVLKKADHALYEAKNAGKNNFQLNR</sequence>
<dbReference type="GO" id="GO:0006355">
    <property type="term" value="P:regulation of DNA-templated transcription"/>
    <property type="evidence" value="ECO:0007669"/>
    <property type="project" value="InterPro"/>
</dbReference>
<dbReference type="InterPro" id="IPR000014">
    <property type="entry name" value="PAS"/>
</dbReference>
<dbReference type="PROSITE" id="PS50112">
    <property type="entry name" value="PAS"/>
    <property type="match status" value="2"/>
</dbReference>
<dbReference type="InterPro" id="IPR000160">
    <property type="entry name" value="GGDEF_dom"/>
</dbReference>
<dbReference type="InterPro" id="IPR043128">
    <property type="entry name" value="Rev_trsase/Diguanyl_cyclase"/>
</dbReference>
<dbReference type="Pfam" id="PF08448">
    <property type="entry name" value="PAS_4"/>
    <property type="match status" value="1"/>
</dbReference>
<accession>A0A098EJV6</accession>
<protein>
    <submittedName>
        <fullName evidence="4">Response regulator PleD</fullName>
    </submittedName>
</protein>
<dbReference type="CDD" id="cd01949">
    <property type="entry name" value="GGDEF"/>
    <property type="match status" value="1"/>
</dbReference>
<dbReference type="PANTHER" id="PTHR44757">
    <property type="entry name" value="DIGUANYLATE CYCLASE DGCP"/>
    <property type="match status" value="1"/>
</dbReference>
<feature type="domain" description="GGDEF" evidence="3">
    <location>
        <begin position="419"/>
        <end position="551"/>
    </location>
</feature>
<dbReference type="InterPro" id="IPR013767">
    <property type="entry name" value="PAS_fold"/>
</dbReference>
<dbReference type="FunFam" id="3.30.70.270:FF:000001">
    <property type="entry name" value="Diguanylate cyclase domain protein"/>
    <property type="match status" value="1"/>
</dbReference>
<name>A0A098EJV6_9BACL</name>
<gene>
    <name evidence="4" type="primary">pleD_2</name>
    <name evidence="4" type="ORF">BN1080_01068</name>
</gene>
<dbReference type="CDD" id="cd00130">
    <property type="entry name" value="PAS"/>
    <property type="match status" value="3"/>
</dbReference>
<dbReference type="AlphaFoldDB" id="A0A098EJV6"/>
<dbReference type="Pfam" id="PF00989">
    <property type="entry name" value="PAS"/>
    <property type="match status" value="1"/>
</dbReference>
<dbReference type="InterPro" id="IPR001610">
    <property type="entry name" value="PAC"/>
</dbReference>
<evidence type="ECO:0000313" key="5">
    <source>
        <dbReference type="Proteomes" id="UP000043699"/>
    </source>
</evidence>
<dbReference type="EMBL" id="CCXS01000001">
    <property type="protein sequence ID" value="CEG22147.1"/>
    <property type="molecule type" value="Genomic_DNA"/>
</dbReference>
<organism evidence="4 5">
    <name type="scientific">Planococcus massiliensis</name>
    <dbReference type="NCBI Taxonomy" id="1499687"/>
    <lineage>
        <taxon>Bacteria</taxon>
        <taxon>Bacillati</taxon>
        <taxon>Bacillota</taxon>
        <taxon>Bacilli</taxon>
        <taxon>Bacillales</taxon>
        <taxon>Caryophanaceae</taxon>
        <taxon>Planococcus</taxon>
    </lineage>
</organism>
<dbReference type="NCBIfam" id="TIGR00229">
    <property type="entry name" value="sensory_box"/>
    <property type="match status" value="3"/>
</dbReference>
<dbReference type="Gene3D" id="3.30.70.270">
    <property type="match status" value="1"/>
</dbReference>
<dbReference type="NCBIfam" id="TIGR00254">
    <property type="entry name" value="GGDEF"/>
    <property type="match status" value="1"/>
</dbReference>
<dbReference type="SUPFAM" id="SSF55785">
    <property type="entry name" value="PYP-like sensor domain (PAS domain)"/>
    <property type="match status" value="3"/>
</dbReference>
<evidence type="ECO:0000259" key="2">
    <source>
        <dbReference type="PROSITE" id="PS50113"/>
    </source>
</evidence>
<dbReference type="RefSeq" id="WP_052650872.1">
    <property type="nucleotide sequence ID" value="NZ_CCXS01000001.1"/>
</dbReference>
<evidence type="ECO:0000313" key="4">
    <source>
        <dbReference type="EMBL" id="CEG22147.1"/>
    </source>
</evidence>
<dbReference type="InterPro" id="IPR000700">
    <property type="entry name" value="PAS-assoc_C"/>
</dbReference>
<proteinExistence type="predicted"/>
<dbReference type="SMART" id="SM00267">
    <property type="entry name" value="GGDEF"/>
    <property type="match status" value="1"/>
</dbReference>
<reference evidence="4 5" key="1">
    <citation type="submission" date="2014-09" db="EMBL/GenBank/DDBJ databases">
        <authorList>
            <person name="Urmite Genomes Urmite Genomes"/>
        </authorList>
    </citation>
    <scope>NUCLEOTIDE SEQUENCE [LARGE SCALE GENOMIC DNA]</scope>
    <source>
        <strain evidence="4 5">ES2</strain>
    </source>
</reference>
<dbReference type="PROSITE" id="PS50887">
    <property type="entry name" value="GGDEF"/>
    <property type="match status" value="1"/>
</dbReference>
<dbReference type="Gene3D" id="3.30.450.20">
    <property type="entry name" value="PAS domain"/>
    <property type="match status" value="3"/>
</dbReference>
<dbReference type="Proteomes" id="UP000043699">
    <property type="component" value="Unassembled WGS sequence"/>
</dbReference>